<dbReference type="InterPro" id="IPR043502">
    <property type="entry name" value="DNA/RNA_pol_sf"/>
</dbReference>
<feature type="region of interest" description="Disordered" evidence="1">
    <location>
        <begin position="75"/>
        <end position="115"/>
    </location>
</feature>
<evidence type="ECO:0000256" key="1">
    <source>
        <dbReference type="SAM" id="MobiDB-lite"/>
    </source>
</evidence>
<organism evidence="2 3">
    <name type="scientific">Trichogramma brassicae</name>
    <dbReference type="NCBI Taxonomy" id="86971"/>
    <lineage>
        <taxon>Eukaryota</taxon>
        <taxon>Metazoa</taxon>
        <taxon>Ecdysozoa</taxon>
        <taxon>Arthropoda</taxon>
        <taxon>Hexapoda</taxon>
        <taxon>Insecta</taxon>
        <taxon>Pterygota</taxon>
        <taxon>Neoptera</taxon>
        <taxon>Endopterygota</taxon>
        <taxon>Hymenoptera</taxon>
        <taxon>Apocrita</taxon>
        <taxon>Proctotrupomorpha</taxon>
        <taxon>Chalcidoidea</taxon>
        <taxon>Trichogrammatidae</taxon>
        <taxon>Trichogramma</taxon>
    </lineage>
</organism>
<gene>
    <name evidence="2" type="ORF">TBRA_LOCUS3473</name>
</gene>
<proteinExistence type="predicted"/>
<evidence type="ECO:0000313" key="3">
    <source>
        <dbReference type="Proteomes" id="UP000479190"/>
    </source>
</evidence>
<feature type="region of interest" description="Disordered" evidence="1">
    <location>
        <begin position="1"/>
        <end position="61"/>
    </location>
</feature>
<feature type="compositionally biased region" description="Low complexity" evidence="1">
    <location>
        <begin position="1"/>
        <end position="13"/>
    </location>
</feature>
<accession>A0A6H5I2G4</accession>
<sequence length="389" mass="44022">MSDPPGSNDNSNNQRITRAAANLDPSKKEEIEFFAFRTADKTPRTPIRPTAPSASQVSLVDPVILNPDSVISISSSSEIAPSETDNSAETESTGNSNSNGSGNHTPDTEDSEEEQDPIKMPINYNISLDSIDSLLQEHSDRFYLEGDELPATNVVEHKITTVDDIPVNQKQYRLPHSLREEVKRQVEDLYKKAHPRQPGLRNKNLNHQIHLNIQTSTTVKKKSSQVSWNTKLVQVRDKQCPKKRWKNGPNPFRIPGAEPRVNYEQAREDINNNDISGETYDESSEDEGQEGTEEQRPHRYFVLHEGSPRVTFELMGNEVRLVITADRDERCHRESWEPDAPICEVCGKQPDTPGTQVYAAYERGKRESSTHNVNKYILHNFINSHENST</sequence>
<evidence type="ECO:0000313" key="2">
    <source>
        <dbReference type="EMBL" id="CAB0031504.1"/>
    </source>
</evidence>
<reference evidence="2 3" key="1">
    <citation type="submission" date="2020-02" db="EMBL/GenBank/DDBJ databases">
        <authorList>
            <person name="Ferguson B K."/>
        </authorList>
    </citation>
    <scope>NUCLEOTIDE SEQUENCE [LARGE SCALE GENOMIC DNA]</scope>
</reference>
<dbReference type="SUPFAM" id="SSF56672">
    <property type="entry name" value="DNA/RNA polymerases"/>
    <property type="match status" value="1"/>
</dbReference>
<dbReference type="OrthoDB" id="6777545at2759"/>
<name>A0A6H5I2G4_9HYME</name>
<feature type="region of interest" description="Disordered" evidence="1">
    <location>
        <begin position="264"/>
        <end position="296"/>
    </location>
</feature>
<dbReference type="GO" id="GO:0071897">
    <property type="term" value="P:DNA biosynthetic process"/>
    <property type="evidence" value="ECO:0007669"/>
    <property type="project" value="UniProtKB-ARBA"/>
</dbReference>
<protein>
    <submittedName>
        <fullName evidence="2">Uncharacterized protein</fullName>
    </submittedName>
</protein>
<keyword evidence="3" id="KW-1185">Reference proteome</keyword>
<feature type="compositionally biased region" description="Low complexity" evidence="1">
    <location>
        <begin position="75"/>
        <end position="103"/>
    </location>
</feature>
<dbReference type="AlphaFoldDB" id="A0A6H5I2G4"/>
<feature type="compositionally biased region" description="Acidic residues" evidence="1">
    <location>
        <begin position="279"/>
        <end position="292"/>
    </location>
</feature>
<dbReference type="Proteomes" id="UP000479190">
    <property type="component" value="Unassembled WGS sequence"/>
</dbReference>
<dbReference type="EMBL" id="CADCXV010000645">
    <property type="protein sequence ID" value="CAB0031504.1"/>
    <property type="molecule type" value="Genomic_DNA"/>
</dbReference>